<name>A0A161YL74_9PEZI</name>
<dbReference type="Proteomes" id="UP000076552">
    <property type="component" value="Unassembled WGS sequence"/>
</dbReference>
<gene>
    <name evidence="2" type="ORF">CT0861_12374</name>
</gene>
<accession>A0A161YL74</accession>
<dbReference type="AlphaFoldDB" id="A0A161YL74"/>
<keyword evidence="3" id="KW-1185">Reference proteome</keyword>
<protein>
    <submittedName>
        <fullName evidence="2">Uncharacterized protein</fullName>
    </submittedName>
</protein>
<comment type="caution">
    <text evidence="2">The sequence shown here is derived from an EMBL/GenBank/DDBJ whole genome shotgun (WGS) entry which is preliminary data.</text>
</comment>
<dbReference type="EMBL" id="LFIV01000040">
    <property type="protein sequence ID" value="KZL73827.1"/>
    <property type="molecule type" value="Genomic_DNA"/>
</dbReference>
<reference evidence="2 3" key="1">
    <citation type="submission" date="2015-06" db="EMBL/GenBank/DDBJ databases">
        <title>Survival trade-offs in plant roots during colonization by closely related pathogenic and mutualistic fungi.</title>
        <authorList>
            <person name="Hacquard S."/>
            <person name="Kracher B."/>
            <person name="Hiruma K."/>
            <person name="Weinman A."/>
            <person name="Muench P."/>
            <person name="Garrido Oter R."/>
            <person name="Ver Loren van Themaat E."/>
            <person name="Dallerey J.-F."/>
            <person name="Damm U."/>
            <person name="Henrissat B."/>
            <person name="Lespinet O."/>
            <person name="Thon M."/>
            <person name="Kemen E."/>
            <person name="McHardy A.C."/>
            <person name="Schulze-Lefert P."/>
            <person name="O'Connell R.J."/>
        </authorList>
    </citation>
    <scope>NUCLEOTIDE SEQUENCE [LARGE SCALE GENOMIC DNA]</scope>
    <source>
        <strain evidence="2 3">0861</strain>
    </source>
</reference>
<feature type="region of interest" description="Disordered" evidence="1">
    <location>
        <begin position="1"/>
        <end position="36"/>
    </location>
</feature>
<evidence type="ECO:0000313" key="2">
    <source>
        <dbReference type="EMBL" id="KZL73827.1"/>
    </source>
</evidence>
<proteinExistence type="predicted"/>
<sequence>MLSDSVPAIIPRGNAAGAQDRQPSDVMKTPTDDELDGVSAMAARESLIQRRRKDDAAYWLCQASSGGANRSSDRMWAVAGMSVSTKANA</sequence>
<evidence type="ECO:0000313" key="3">
    <source>
        <dbReference type="Proteomes" id="UP000076552"/>
    </source>
</evidence>
<evidence type="ECO:0000256" key="1">
    <source>
        <dbReference type="SAM" id="MobiDB-lite"/>
    </source>
</evidence>
<organism evidence="2 3">
    <name type="scientific">Colletotrichum tofieldiae</name>
    <dbReference type="NCBI Taxonomy" id="708197"/>
    <lineage>
        <taxon>Eukaryota</taxon>
        <taxon>Fungi</taxon>
        <taxon>Dikarya</taxon>
        <taxon>Ascomycota</taxon>
        <taxon>Pezizomycotina</taxon>
        <taxon>Sordariomycetes</taxon>
        <taxon>Hypocreomycetidae</taxon>
        <taxon>Glomerellales</taxon>
        <taxon>Glomerellaceae</taxon>
        <taxon>Colletotrichum</taxon>
        <taxon>Colletotrichum spaethianum species complex</taxon>
    </lineage>
</organism>